<sequence>MAFTEGSSDGVSNGTTAVAVVAAPAANVRRIVRLINIYNADSASVTVTTRLNNNGTLRILDKTTLTAGSKLTLTDIWVLDTVDKKIEILLAGAVSATEPDWVTTWAEIS</sequence>
<name>A0A0F9HH04_9ZZZZ</name>
<reference evidence="1" key="1">
    <citation type="journal article" date="2015" name="Nature">
        <title>Complex archaea that bridge the gap between prokaryotes and eukaryotes.</title>
        <authorList>
            <person name="Spang A."/>
            <person name="Saw J.H."/>
            <person name="Jorgensen S.L."/>
            <person name="Zaremba-Niedzwiedzka K."/>
            <person name="Martijn J."/>
            <person name="Lind A.E."/>
            <person name="van Eijk R."/>
            <person name="Schleper C."/>
            <person name="Guy L."/>
            <person name="Ettema T.J."/>
        </authorList>
    </citation>
    <scope>NUCLEOTIDE SEQUENCE</scope>
</reference>
<dbReference type="EMBL" id="LAZR01024672">
    <property type="protein sequence ID" value="KKL74387.1"/>
    <property type="molecule type" value="Genomic_DNA"/>
</dbReference>
<accession>A0A0F9HH04</accession>
<proteinExistence type="predicted"/>
<gene>
    <name evidence="1" type="ORF">LCGC14_2065410</name>
</gene>
<dbReference type="AlphaFoldDB" id="A0A0F9HH04"/>
<organism evidence="1">
    <name type="scientific">marine sediment metagenome</name>
    <dbReference type="NCBI Taxonomy" id="412755"/>
    <lineage>
        <taxon>unclassified sequences</taxon>
        <taxon>metagenomes</taxon>
        <taxon>ecological metagenomes</taxon>
    </lineage>
</organism>
<comment type="caution">
    <text evidence="1">The sequence shown here is derived from an EMBL/GenBank/DDBJ whole genome shotgun (WGS) entry which is preliminary data.</text>
</comment>
<evidence type="ECO:0000313" key="1">
    <source>
        <dbReference type="EMBL" id="KKL74387.1"/>
    </source>
</evidence>
<protein>
    <submittedName>
        <fullName evidence="1">Uncharacterized protein</fullName>
    </submittedName>
</protein>